<proteinExistence type="predicted"/>
<keyword evidence="1" id="KW-1133">Transmembrane helix</keyword>
<feature type="transmembrane region" description="Helical" evidence="1">
    <location>
        <begin position="12"/>
        <end position="32"/>
    </location>
</feature>
<dbReference type="KEGG" id="dfg:B0537_04225"/>
<dbReference type="STRING" id="1833852.B0537_04225"/>
<evidence type="ECO:0000313" key="3">
    <source>
        <dbReference type="Proteomes" id="UP000189464"/>
    </source>
</evidence>
<feature type="transmembrane region" description="Helical" evidence="1">
    <location>
        <begin position="75"/>
        <end position="94"/>
    </location>
</feature>
<reference evidence="2 3" key="1">
    <citation type="journal article" date="2016" name="Int. J. Syst. Evol. Microbiol.">
        <title>Desulfotomaculum ferrireducens sp. nov., a moderately thermophilic sulfate-reducing and dissimilatory Fe(III)-reducing bacterium isolated from compost.</title>
        <authorList>
            <person name="Yang G."/>
            <person name="Guo J."/>
            <person name="Zhuang L."/>
            <person name="Yuan Y."/>
            <person name="Zhou S."/>
        </authorList>
    </citation>
    <scope>NUCLEOTIDE SEQUENCE [LARGE SCALE GENOMIC DNA]</scope>
    <source>
        <strain evidence="2 3">GSS09</strain>
    </source>
</reference>
<evidence type="ECO:0000256" key="1">
    <source>
        <dbReference type="SAM" id="Phobius"/>
    </source>
</evidence>
<dbReference type="OrthoDB" id="1786810at2"/>
<protein>
    <submittedName>
        <fullName evidence="2">Uncharacterized protein</fullName>
    </submittedName>
</protein>
<dbReference type="AlphaFoldDB" id="A0A1S6IUB3"/>
<accession>A0A1S6IUB3</accession>
<dbReference type="EMBL" id="CP019698">
    <property type="protein sequence ID" value="AQS58368.1"/>
    <property type="molecule type" value="Genomic_DNA"/>
</dbReference>
<sequence length="129" mass="15349">MGNSFIKEIMRINRVMLTSVIILILAACWYYQANWETWVKSLSMIGIIIIVMLTKKWRIKRMEKELDERLQSITYYALSIGFYSVFLVIFWFYIKELIIDGNVSVRTMAEIFAGLAGYLISYIYLKRKY</sequence>
<feature type="transmembrane region" description="Helical" evidence="1">
    <location>
        <begin position="38"/>
        <end position="54"/>
    </location>
</feature>
<feature type="transmembrane region" description="Helical" evidence="1">
    <location>
        <begin position="106"/>
        <end position="125"/>
    </location>
</feature>
<dbReference type="RefSeq" id="WP_077713333.1">
    <property type="nucleotide sequence ID" value="NZ_CP019698.1"/>
</dbReference>
<dbReference type="PROSITE" id="PS51257">
    <property type="entry name" value="PROKAR_LIPOPROTEIN"/>
    <property type="match status" value="1"/>
</dbReference>
<keyword evidence="3" id="KW-1185">Reference proteome</keyword>
<name>A0A1S6IUB3_9FIRM</name>
<gene>
    <name evidence="2" type="ORF">B0537_04225</name>
</gene>
<evidence type="ECO:0000313" key="2">
    <source>
        <dbReference type="EMBL" id="AQS58368.1"/>
    </source>
</evidence>
<keyword evidence="1" id="KW-0472">Membrane</keyword>
<keyword evidence="1" id="KW-0812">Transmembrane</keyword>
<organism evidence="2 3">
    <name type="scientific">Desulforamulus ferrireducens</name>
    <dbReference type="NCBI Taxonomy" id="1833852"/>
    <lineage>
        <taxon>Bacteria</taxon>
        <taxon>Bacillati</taxon>
        <taxon>Bacillota</taxon>
        <taxon>Clostridia</taxon>
        <taxon>Eubacteriales</taxon>
        <taxon>Peptococcaceae</taxon>
        <taxon>Desulforamulus</taxon>
    </lineage>
</organism>
<dbReference type="Proteomes" id="UP000189464">
    <property type="component" value="Chromosome"/>
</dbReference>